<sequence>MLYSIKHTTTYTYQETVPLCHNLATLAPRDTPSQICRSFSLDISPVAGIVDEYTDFFGNRVFYFVVEQEHEMLSVTTSSIVERKTPEWKLTAKNLQSWESVRDLLQSSTGKYMHEKQFVFPADITVATEAIQQYAAQSFTPQRPLMEAAGDLMQRIYTDFTYTPGFTTVSTPLSVVMGERKGVCQDFAHLGIACMQSMGLAARYISGYLESIPPPGKEKLTGSDASHAWFSVFIPEMGWVDFDPTNNKLPDEQYIVIGWGRNYFDIVPLRGVIMSSDLHQLSIAVDVKRLTGSRE</sequence>
<dbReference type="PANTHER" id="PTHR33490">
    <property type="entry name" value="BLR5614 PROTEIN-RELATED"/>
    <property type="match status" value="1"/>
</dbReference>
<dbReference type="InterPro" id="IPR013589">
    <property type="entry name" value="Bac_transglu_N"/>
</dbReference>
<feature type="domain" description="Transglutaminase-like" evidence="1">
    <location>
        <begin position="176"/>
        <end position="246"/>
    </location>
</feature>
<dbReference type="Pfam" id="PF08379">
    <property type="entry name" value="Bact_transglu_N"/>
    <property type="match status" value="1"/>
</dbReference>
<dbReference type="Pfam" id="PF01841">
    <property type="entry name" value="Transglut_core"/>
    <property type="match status" value="1"/>
</dbReference>
<dbReference type="InterPro" id="IPR038765">
    <property type="entry name" value="Papain-like_cys_pep_sf"/>
</dbReference>
<dbReference type="InterPro" id="IPR002931">
    <property type="entry name" value="Transglutaminase-like"/>
</dbReference>
<keyword evidence="3" id="KW-1185">Reference proteome</keyword>
<evidence type="ECO:0000313" key="2">
    <source>
        <dbReference type="EMBL" id="OQP56841.1"/>
    </source>
</evidence>
<dbReference type="EMBL" id="LVYD01000124">
    <property type="protein sequence ID" value="OQP56841.1"/>
    <property type="molecule type" value="Genomic_DNA"/>
</dbReference>
<comment type="caution">
    <text evidence="2">The sequence shown here is derived from an EMBL/GenBank/DDBJ whole genome shotgun (WGS) entry which is preliminary data.</text>
</comment>
<accession>A0A1V9FEZ5</accession>
<gene>
    <name evidence="2" type="ORF">A3860_09665</name>
</gene>
<name>A0A1V9FEZ5_9BACT</name>
<reference evidence="2 3" key="1">
    <citation type="submission" date="2016-03" db="EMBL/GenBank/DDBJ databases">
        <title>Niastella vici sp. nov., isolated from farmland soil.</title>
        <authorList>
            <person name="Chen L."/>
            <person name="Wang D."/>
            <person name="Yang S."/>
            <person name="Wang G."/>
        </authorList>
    </citation>
    <scope>NUCLEOTIDE SEQUENCE [LARGE SCALE GENOMIC DNA]</scope>
    <source>
        <strain evidence="2 3">DJ57</strain>
    </source>
</reference>
<organism evidence="2 3">
    <name type="scientific">Niastella vici</name>
    <dbReference type="NCBI Taxonomy" id="1703345"/>
    <lineage>
        <taxon>Bacteria</taxon>
        <taxon>Pseudomonadati</taxon>
        <taxon>Bacteroidota</taxon>
        <taxon>Chitinophagia</taxon>
        <taxon>Chitinophagales</taxon>
        <taxon>Chitinophagaceae</taxon>
        <taxon>Niastella</taxon>
    </lineage>
</organism>
<dbReference type="SMART" id="SM00460">
    <property type="entry name" value="TGc"/>
    <property type="match status" value="1"/>
</dbReference>
<dbReference type="Proteomes" id="UP000192796">
    <property type="component" value="Unassembled WGS sequence"/>
</dbReference>
<dbReference type="PANTHER" id="PTHR33490:SF7">
    <property type="entry name" value="BLR2979 PROTEIN"/>
    <property type="match status" value="1"/>
</dbReference>
<evidence type="ECO:0000259" key="1">
    <source>
        <dbReference type="SMART" id="SM00460"/>
    </source>
</evidence>
<dbReference type="RefSeq" id="WP_081155804.1">
    <property type="nucleotide sequence ID" value="NZ_LVYD01000124.1"/>
</dbReference>
<evidence type="ECO:0000313" key="3">
    <source>
        <dbReference type="Proteomes" id="UP000192796"/>
    </source>
</evidence>
<dbReference type="STRING" id="1703345.A3860_09665"/>
<dbReference type="SUPFAM" id="SSF54001">
    <property type="entry name" value="Cysteine proteinases"/>
    <property type="match status" value="1"/>
</dbReference>
<dbReference type="AlphaFoldDB" id="A0A1V9FEZ5"/>
<proteinExistence type="predicted"/>
<dbReference type="OrthoDB" id="9804872at2"/>
<protein>
    <recommendedName>
        <fullName evidence="1">Transglutaminase-like domain-containing protein</fullName>
    </recommendedName>
</protein>
<dbReference type="Gene3D" id="3.10.620.30">
    <property type="match status" value="1"/>
</dbReference>